<accession>A0A2J8UDD8</accession>
<feature type="compositionally biased region" description="Polar residues" evidence="1">
    <location>
        <begin position="19"/>
        <end position="30"/>
    </location>
</feature>
<dbReference type="EMBL" id="NDHI03003463">
    <property type="protein sequence ID" value="PNJ43290.1"/>
    <property type="molecule type" value="Genomic_DNA"/>
</dbReference>
<reference evidence="2" key="1">
    <citation type="submission" date="2017-12" db="EMBL/GenBank/DDBJ databases">
        <title>High-resolution comparative analysis of great ape genomes.</title>
        <authorList>
            <person name="Pollen A."/>
            <person name="Hastie A."/>
            <person name="Hormozdiari F."/>
            <person name="Dougherty M."/>
            <person name="Liu R."/>
            <person name="Chaisson M."/>
            <person name="Hoppe E."/>
            <person name="Hill C."/>
            <person name="Pang A."/>
            <person name="Hillier L."/>
            <person name="Baker C."/>
            <person name="Armstrong J."/>
            <person name="Shendure J."/>
            <person name="Paten B."/>
            <person name="Wilson R."/>
            <person name="Chao H."/>
            <person name="Schneider V."/>
            <person name="Ventura M."/>
            <person name="Kronenberg Z."/>
            <person name="Murali S."/>
            <person name="Gordon D."/>
            <person name="Cantsilieris S."/>
            <person name="Munson K."/>
            <person name="Nelson B."/>
            <person name="Raja A."/>
            <person name="Underwood J."/>
            <person name="Diekhans M."/>
            <person name="Fiddes I."/>
            <person name="Haussler D."/>
            <person name="Eichler E."/>
        </authorList>
    </citation>
    <scope>NUCLEOTIDE SEQUENCE [LARGE SCALE GENOMIC DNA]</scope>
    <source>
        <strain evidence="2">Susie</strain>
    </source>
</reference>
<feature type="region of interest" description="Disordered" evidence="1">
    <location>
        <begin position="1"/>
        <end position="30"/>
    </location>
</feature>
<organism evidence="2">
    <name type="scientific">Pongo abelii</name>
    <name type="common">Sumatran orangutan</name>
    <name type="synonym">Pongo pygmaeus abelii</name>
    <dbReference type="NCBI Taxonomy" id="9601"/>
    <lineage>
        <taxon>Eukaryota</taxon>
        <taxon>Metazoa</taxon>
        <taxon>Chordata</taxon>
        <taxon>Craniata</taxon>
        <taxon>Vertebrata</taxon>
        <taxon>Euteleostomi</taxon>
        <taxon>Mammalia</taxon>
        <taxon>Eutheria</taxon>
        <taxon>Euarchontoglires</taxon>
        <taxon>Primates</taxon>
        <taxon>Haplorrhini</taxon>
        <taxon>Catarrhini</taxon>
        <taxon>Hominidae</taxon>
        <taxon>Pongo</taxon>
    </lineage>
</organism>
<proteinExistence type="predicted"/>
<sequence length="57" mass="6310">MSAFDTNPFADPVDVNPFQDPSVTQLTNAPQGGLAEFNPFSEPCLHWIISPWPYQSS</sequence>
<comment type="caution">
    <text evidence="2">The sequence shown here is derived from an EMBL/GenBank/DDBJ whole genome shotgun (WGS) entry which is preliminary data.</text>
</comment>
<name>A0A2J8UDD8_PONAB</name>
<protein>
    <submittedName>
        <fullName evidence="2">SCAMP2 isoform 3</fullName>
    </submittedName>
</protein>
<gene>
    <name evidence="2" type="ORF">CR201_G0028821</name>
</gene>
<evidence type="ECO:0000256" key="1">
    <source>
        <dbReference type="SAM" id="MobiDB-lite"/>
    </source>
</evidence>
<evidence type="ECO:0000313" key="2">
    <source>
        <dbReference type="EMBL" id="PNJ43290.1"/>
    </source>
</evidence>
<dbReference type="AlphaFoldDB" id="A0A2J8UDD8"/>